<organism evidence="24">
    <name type="scientific">Musca domestica</name>
    <name type="common">House fly</name>
    <dbReference type="NCBI Taxonomy" id="7370"/>
    <lineage>
        <taxon>Eukaryota</taxon>
        <taxon>Metazoa</taxon>
        <taxon>Ecdysozoa</taxon>
        <taxon>Arthropoda</taxon>
        <taxon>Hexapoda</taxon>
        <taxon>Insecta</taxon>
        <taxon>Pterygota</taxon>
        <taxon>Neoptera</taxon>
        <taxon>Endopterygota</taxon>
        <taxon>Diptera</taxon>
        <taxon>Brachycera</taxon>
        <taxon>Muscomorpha</taxon>
        <taxon>Muscoidea</taxon>
        <taxon>Muscidae</taxon>
        <taxon>Musca</taxon>
    </lineage>
</organism>
<evidence type="ECO:0000256" key="5">
    <source>
        <dbReference type="ARBA" id="ARBA00022679"/>
    </source>
</evidence>
<evidence type="ECO:0000259" key="22">
    <source>
        <dbReference type="PROSITE" id="PS50853"/>
    </source>
</evidence>
<dbReference type="SMART" id="SM01411">
    <property type="entry name" value="Ephrin_rec_like"/>
    <property type="match status" value="1"/>
</dbReference>
<dbReference type="FunFam" id="2.60.40.1770:FF:000005">
    <property type="entry name" value="Eph receptor tyrosine kinase"/>
    <property type="match status" value="1"/>
</dbReference>
<dbReference type="PRINTS" id="PR00109">
    <property type="entry name" value="TYRKINASE"/>
</dbReference>
<dbReference type="FunFam" id="3.30.200.20:FF:000143">
    <property type="entry name" value="Ephrin type-B receptor 6"/>
    <property type="match status" value="1"/>
</dbReference>
<dbReference type="InterPro" id="IPR013761">
    <property type="entry name" value="SAM/pointed_sf"/>
</dbReference>
<evidence type="ECO:0000256" key="9">
    <source>
        <dbReference type="ARBA" id="ARBA00022741"/>
    </source>
</evidence>
<dbReference type="SUPFAM" id="SSF47769">
    <property type="entry name" value="SAM/Pointed domain"/>
    <property type="match status" value="1"/>
</dbReference>
<dbReference type="InterPro" id="IPR020635">
    <property type="entry name" value="Tyr_kinase_cat_dom"/>
</dbReference>
<dbReference type="InterPro" id="IPR050449">
    <property type="entry name" value="Ephrin_rcpt_TKs"/>
</dbReference>
<keyword evidence="11 17" id="KW-0067">ATP-binding</keyword>
<dbReference type="InterPro" id="IPR008266">
    <property type="entry name" value="Tyr_kinase_AS"/>
</dbReference>
<dbReference type="InterPro" id="IPR000719">
    <property type="entry name" value="Prot_kinase_dom"/>
</dbReference>
<keyword evidence="6 19" id="KW-0812">Transmembrane</keyword>
<feature type="region of interest" description="Disordered" evidence="18">
    <location>
        <begin position="806"/>
        <end position="861"/>
    </location>
</feature>
<keyword evidence="25" id="KW-1185">Reference proteome</keyword>
<dbReference type="InterPro" id="IPR009030">
    <property type="entry name" value="Growth_fac_rcpt_cys_sf"/>
</dbReference>
<keyword evidence="8" id="KW-0677">Repeat</keyword>
<dbReference type="Pfam" id="PF07714">
    <property type="entry name" value="PK_Tyr_Ser-Thr"/>
    <property type="match status" value="1"/>
</dbReference>
<dbReference type="Gene3D" id="3.30.200.20">
    <property type="entry name" value="Phosphorylase Kinase, domain 1"/>
    <property type="match status" value="1"/>
</dbReference>
<dbReference type="InterPro" id="IPR013783">
    <property type="entry name" value="Ig-like_fold"/>
</dbReference>
<proteinExistence type="predicted"/>
<dbReference type="SMART" id="SM00060">
    <property type="entry name" value="FN3"/>
    <property type="match status" value="2"/>
</dbReference>
<sequence length="1459" mass="161229">MIILNHSKSTHHTQREKPPDLECHCSVVVKSHENVNDIASKKINNNNKQEQPQQQQQQKTTSIWHYLNSSASLLTSSAAVIAAAKLAAPSSSSILACSCNHHGSSEINAVFKNDNNNDYDNYYNTTNNRRRGAGSSCHQGCIKLTPSSSSSSSSHISSISTRLDENTSKSKISMNLNLKNASTTINLQKGRRRNITTCPEERQQHCCFTKTSPPLSAITMNKTMSPTTTAAAAAANNLADTAKATVKLVFKRASTSLLLTSTTSLNYCPFSRISTTTKATAAAATKHRRHSSNLNKAATQNSSSSSSSSSPALATPPTSPASSLPLSPLPPDKIFEENFKHKSCHKSPTAAVFNTRNSHNTIMPPNATLPHHGGGATKSTKYLSFIQSSSIIISILVLICMQLNSVAADQVILLDTTREATLEWTRHPYGPQAQTPGWVEESFTDFVKGINWRSYVVCDVAYHNVNNWLWSPFIDRGPANRLYIEIQFTIRDCSLFPGNTLSCKETFSLLYYEFDAATREPPPWQTDSYKLIARIAAAEGRFNQNSDVDINTEVKSIAVTKKGVYFAFRDQGACISVLAVKVYYITCPAVTENLAHFKETPTGREITILEKQNGTCVDNAEAYEQPTYLCKGDGKWTILTGGCRCKGGYEPDIANKTCTECPVGTFRSPEVTKCIPCPPNSNASKVASSYCKCLPGFNRHPRDGKYMPCYKPPGPPTNLTLLFVDHISAILSWNAPVREPTAADANSLYRSDIVYKVVCSSCSSNVVLTPNTDTFNDTKLTLTNLEPLTTYTIQIHSMNGVSYVADNGTGGNDNDKGQRNSNDSFSSEENTGSGKHHDNEIPLMPGPTSSIPHGAGATSSIHNQPIDLSQIKTEWDEITFTTTESAILSTVSNVRIVLATSNEVDLIWEKPVQTDAPIEFYEVRWFPKPDFDAINKTSLTTKETKAHVEGLNDNTEYGFQVRYKTINGYGTYSNIVYAHTQPGVGSVYEENLQMRIVAGATVAVVVILVLVIIATVVFLRSKNQDDLDKKSSNHMPLPLDYASNEGQVVTYIHAMDTTPIVKTIQSNVTTPLFGNSRSYVDPHTYEDPNQAIREFAREIDANYITIEAIIGGGEFGDVCRGRLKIPPNFVQDIDVAIKTLKPGSSEKARCDFLTEASIMGQFDHPNVIYLQGVVTRSNPVMIITEYMENGSLDTFLRVNDGKFQTLQLIVMLRGIASGMAYLSEMNYVHRDLAARNVLVNSQLICKIADFGLSREIENASDAYTTRGGKIPVRWTAPEAIAFRKFTSASDVWSYGVVLWEVMSYGERPYWNWSNQDVIKSIEKGYRLPAPMDCPEALYQLMLDCWQKQRTHRPSFASIVSTLDNLARQPQALLTTRNSPENDGAHIMDSQRGHNIFISTDIWLDNIKMSRYSQHFKEANLVTAQQISRLTAQQLSDMGITLVGHQKKILHQARQLDTII</sequence>
<feature type="compositionally biased region" description="Polar residues" evidence="18">
    <location>
        <begin position="819"/>
        <end position="833"/>
    </location>
</feature>
<evidence type="ECO:0000256" key="8">
    <source>
        <dbReference type="ARBA" id="ARBA00022737"/>
    </source>
</evidence>
<dbReference type="PANTHER" id="PTHR46877:SF14">
    <property type="entry name" value="RECEPTOR PROTEIN-TYROSINE KINASE"/>
    <property type="match status" value="1"/>
</dbReference>
<dbReference type="FunFam" id="2.10.50.10:FF:000001">
    <property type="entry name" value="Ephrin type-A receptor 5"/>
    <property type="match status" value="1"/>
</dbReference>
<protein>
    <recommendedName>
        <fullName evidence="2">receptor protein-tyrosine kinase</fullName>
        <ecNumber evidence="2">2.7.10.1</ecNumber>
    </recommendedName>
</protein>
<feature type="domain" description="Eph LBD" evidence="23">
    <location>
        <begin position="409"/>
        <end position="592"/>
    </location>
</feature>
<keyword evidence="15 26" id="KW-0675">Receptor</keyword>
<evidence type="ECO:0000256" key="3">
    <source>
        <dbReference type="ARBA" id="ARBA00022475"/>
    </source>
</evidence>
<dbReference type="CDD" id="cd00063">
    <property type="entry name" value="FN3"/>
    <property type="match status" value="2"/>
</dbReference>
<dbReference type="PROSITE" id="PS51550">
    <property type="entry name" value="EPH_LBD"/>
    <property type="match status" value="1"/>
</dbReference>
<feature type="domain" description="Fibronectin type-III" evidence="22">
    <location>
        <begin position="715"/>
        <end position="830"/>
    </location>
</feature>
<keyword evidence="5" id="KW-0808">Transferase</keyword>
<comment type="subcellular location">
    <subcellularLocation>
        <location evidence="1">Cell membrane</location>
        <topology evidence="1">Single-pass type I membrane protein</topology>
    </subcellularLocation>
</comment>
<dbReference type="EC" id="2.7.10.1" evidence="2"/>
<feature type="domain" description="SAM" evidence="21">
    <location>
        <begin position="1402"/>
        <end position="1458"/>
    </location>
</feature>
<dbReference type="EnsemblMetazoa" id="MDOA013486-RB">
    <property type="protein sequence ID" value="MDOA013486-PB"/>
    <property type="gene ID" value="MDOA013486"/>
</dbReference>
<dbReference type="Pfam" id="PF14575">
    <property type="entry name" value="EphA2_TM"/>
    <property type="match status" value="1"/>
</dbReference>
<evidence type="ECO:0000256" key="6">
    <source>
        <dbReference type="ARBA" id="ARBA00022692"/>
    </source>
</evidence>
<accession>A0A1I8NBC2</accession>
<feature type="binding site" evidence="17">
    <location>
        <position position="1138"/>
    </location>
    <ligand>
        <name>ATP</name>
        <dbReference type="ChEBI" id="CHEBI:30616"/>
    </ligand>
</feature>
<dbReference type="Gene3D" id="1.10.510.10">
    <property type="entry name" value="Transferase(Phosphotransferase) domain 1"/>
    <property type="match status" value="1"/>
</dbReference>
<dbReference type="FunFam" id="2.60.40.10:FF:001638">
    <property type="entry name" value="Eph receptor tyrosine kinase"/>
    <property type="match status" value="1"/>
</dbReference>
<evidence type="ECO:0000313" key="26">
    <source>
        <dbReference type="RefSeq" id="XP_005184170.2"/>
    </source>
</evidence>
<dbReference type="InterPro" id="IPR001426">
    <property type="entry name" value="Tyr_kinase_rcpt_V_CS"/>
</dbReference>
<dbReference type="InterPro" id="IPR001245">
    <property type="entry name" value="Ser-Thr/Tyr_kinase_cat_dom"/>
</dbReference>
<dbReference type="KEGG" id="mde:101897579"/>
<evidence type="ECO:0000256" key="19">
    <source>
        <dbReference type="SAM" id="Phobius"/>
    </source>
</evidence>
<keyword evidence="10" id="KW-0418">Kinase</keyword>
<dbReference type="Gene3D" id="2.60.40.1770">
    <property type="entry name" value="ephrin a2 ectodomain"/>
    <property type="match status" value="1"/>
</dbReference>
<dbReference type="SUPFAM" id="SSF49785">
    <property type="entry name" value="Galactose-binding domain-like"/>
    <property type="match status" value="1"/>
</dbReference>
<dbReference type="PROSITE" id="PS00107">
    <property type="entry name" value="PROTEIN_KINASE_ATP"/>
    <property type="match status" value="1"/>
</dbReference>
<dbReference type="STRING" id="7370.A0A1I8NBC2"/>
<keyword evidence="12 19" id="KW-1133">Transmembrane helix</keyword>
<reference evidence="26" key="2">
    <citation type="submission" date="2025-04" db="UniProtKB">
        <authorList>
            <consortium name="RefSeq"/>
        </authorList>
    </citation>
    <scope>IDENTIFICATION</scope>
    <source>
        <strain evidence="26 27">Aabys</strain>
        <tissue evidence="27">Whole body</tissue>
    </source>
</reference>
<dbReference type="CDD" id="cd10319">
    <property type="entry name" value="EphR_LBD"/>
    <property type="match status" value="1"/>
</dbReference>
<dbReference type="FunFam" id="1.10.510.10:FF:000019">
    <property type="entry name" value="Ephrin type-A receptor 5"/>
    <property type="match status" value="1"/>
</dbReference>
<dbReference type="EnsemblMetazoa" id="MDOA013486-RA">
    <property type="protein sequence ID" value="MDOA013486-PA"/>
    <property type="gene ID" value="MDOA013486"/>
</dbReference>
<dbReference type="GO" id="GO:0005005">
    <property type="term" value="F:transmembrane-ephrin receptor activity"/>
    <property type="evidence" value="ECO:0007669"/>
    <property type="project" value="TreeGrafter"/>
</dbReference>
<dbReference type="InterPro" id="IPR017441">
    <property type="entry name" value="Protein_kinase_ATP_BS"/>
</dbReference>
<keyword evidence="16" id="KW-0325">Glycoprotein</keyword>
<name>A0A1I8NBC2_MUSDO</name>
<dbReference type="PROSITE" id="PS50105">
    <property type="entry name" value="SAM_DOMAIN"/>
    <property type="match status" value="1"/>
</dbReference>
<evidence type="ECO:0000256" key="7">
    <source>
        <dbReference type="ARBA" id="ARBA00022729"/>
    </source>
</evidence>
<evidence type="ECO:0000256" key="12">
    <source>
        <dbReference type="ARBA" id="ARBA00022989"/>
    </source>
</evidence>
<dbReference type="FunFam" id="2.60.40.10:FF:001644">
    <property type="entry name" value="Eph receptor tyrosine kinase"/>
    <property type="match status" value="1"/>
</dbReference>
<dbReference type="Gene3D" id="2.60.40.10">
    <property type="entry name" value="Immunoglobulins"/>
    <property type="match status" value="2"/>
</dbReference>
<evidence type="ECO:0000256" key="16">
    <source>
        <dbReference type="ARBA" id="ARBA00023180"/>
    </source>
</evidence>
<feature type="domain" description="Protein kinase" evidence="20">
    <location>
        <begin position="1104"/>
        <end position="1373"/>
    </location>
</feature>
<keyword evidence="14" id="KW-0829">Tyrosine-protein kinase</keyword>
<keyword evidence="4" id="KW-0597">Phosphoprotein</keyword>
<dbReference type="PROSITE" id="PS50853">
    <property type="entry name" value="FN3"/>
    <property type="match status" value="2"/>
</dbReference>
<feature type="compositionally biased region" description="Low complexity" evidence="18">
    <location>
        <begin position="302"/>
        <end position="326"/>
    </location>
</feature>
<dbReference type="SMART" id="SM00219">
    <property type="entry name" value="TyrKc"/>
    <property type="match status" value="1"/>
</dbReference>
<dbReference type="SMART" id="SM00615">
    <property type="entry name" value="EPH_lbd"/>
    <property type="match status" value="1"/>
</dbReference>
<evidence type="ECO:0000256" key="10">
    <source>
        <dbReference type="ARBA" id="ARBA00022777"/>
    </source>
</evidence>
<dbReference type="Proteomes" id="UP001652621">
    <property type="component" value="Unplaced"/>
</dbReference>
<keyword evidence="7" id="KW-0732">Signal</keyword>
<dbReference type="Pfam" id="PF00536">
    <property type="entry name" value="SAM_1"/>
    <property type="match status" value="1"/>
</dbReference>
<dbReference type="OrthoDB" id="4062651at2759"/>
<dbReference type="Pfam" id="PF00041">
    <property type="entry name" value="fn3"/>
    <property type="match status" value="1"/>
</dbReference>
<dbReference type="InterPro" id="IPR011009">
    <property type="entry name" value="Kinase-like_dom_sf"/>
</dbReference>
<dbReference type="RefSeq" id="XP_058979916.1">
    <property type="nucleotide sequence ID" value="XM_059123933.1"/>
</dbReference>
<feature type="compositionally biased region" description="Polar residues" evidence="18">
    <location>
        <begin position="292"/>
        <end position="301"/>
    </location>
</feature>
<evidence type="ECO:0000256" key="15">
    <source>
        <dbReference type="ARBA" id="ARBA00023170"/>
    </source>
</evidence>
<evidence type="ECO:0000256" key="1">
    <source>
        <dbReference type="ARBA" id="ARBA00004251"/>
    </source>
</evidence>
<dbReference type="SUPFAM" id="SSF49265">
    <property type="entry name" value="Fibronectin type III"/>
    <property type="match status" value="2"/>
</dbReference>
<evidence type="ECO:0000313" key="27">
    <source>
        <dbReference type="RefSeq" id="XP_058979916.1"/>
    </source>
</evidence>
<dbReference type="SUPFAM" id="SSF56112">
    <property type="entry name" value="Protein kinase-like (PK-like)"/>
    <property type="match status" value="1"/>
</dbReference>
<dbReference type="PROSITE" id="PS50011">
    <property type="entry name" value="PROTEIN_KINASE_DOM"/>
    <property type="match status" value="1"/>
</dbReference>
<dbReference type="SMART" id="SM00454">
    <property type="entry name" value="SAM"/>
    <property type="match status" value="1"/>
</dbReference>
<gene>
    <name evidence="24" type="primary">101897579</name>
    <name evidence="26 27" type="synonym">LOC101897579</name>
</gene>
<dbReference type="GO" id="GO:0030425">
    <property type="term" value="C:dendrite"/>
    <property type="evidence" value="ECO:0007669"/>
    <property type="project" value="TreeGrafter"/>
</dbReference>
<dbReference type="InterPro" id="IPR001660">
    <property type="entry name" value="SAM"/>
</dbReference>
<dbReference type="GO" id="GO:0005524">
    <property type="term" value="F:ATP binding"/>
    <property type="evidence" value="ECO:0007669"/>
    <property type="project" value="UniProtKB-UniRule"/>
</dbReference>
<evidence type="ECO:0000259" key="21">
    <source>
        <dbReference type="PROSITE" id="PS50105"/>
    </source>
</evidence>
<feature type="domain" description="Fibronectin type-III" evidence="22">
    <location>
        <begin position="890"/>
        <end position="983"/>
    </location>
</feature>
<evidence type="ECO:0000259" key="20">
    <source>
        <dbReference type="PROSITE" id="PS50011"/>
    </source>
</evidence>
<dbReference type="FunFam" id="2.60.120.260:FF:000089">
    <property type="entry name" value="Eph receptor tyrosine kinase"/>
    <property type="match status" value="1"/>
</dbReference>
<evidence type="ECO:0000256" key="2">
    <source>
        <dbReference type="ARBA" id="ARBA00011902"/>
    </source>
</evidence>
<dbReference type="GO" id="GO:0007411">
    <property type="term" value="P:axon guidance"/>
    <property type="evidence" value="ECO:0007669"/>
    <property type="project" value="TreeGrafter"/>
</dbReference>
<dbReference type="Gene3D" id="2.10.50.10">
    <property type="entry name" value="Tumor Necrosis Factor Receptor, subunit A, domain 2"/>
    <property type="match status" value="1"/>
</dbReference>
<evidence type="ECO:0000256" key="18">
    <source>
        <dbReference type="SAM" id="MobiDB-lite"/>
    </source>
</evidence>
<dbReference type="SUPFAM" id="SSF57184">
    <property type="entry name" value="Growth factor receptor domain"/>
    <property type="match status" value="1"/>
</dbReference>
<feature type="region of interest" description="Disordered" evidence="18">
    <location>
        <begin position="281"/>
        <end position="327"/>
    </location>
</feature>
<dbReference type="RefSeq" id="XP_005184170.2">
    <property type="nucleotide sequence ID" value="XM_005184113.3"/>
</dbReference>
<keyword evidence="9 17" id="KW-0547">Nucleotide-binding</keyword>
<dbReference type="PROSITE" id="PS00790">
    <property type="entry name" value="RECEPTOR_TYR_KIN_V_1"/>
    <property type="match status" value="1"/>
</dbReference>
<dbReference type="Pfam" id="PF01404">
    <property type="entry name" value="Ephrin_lbd"/>
    <property type="match status" value="1"/>
</dbReference>
<dbReference type="InterPro" id="IPR036116">
    <property type="entry name" value="FN3_sf"/>
</dbReference>
<keyword evidence="3" id="KW-1003">Cell membrane</keyword>
<keyword evidence="13 19" id="KW-0472">Membrane</keyword>
<evidence type="ECO:0000259" key="23">
    <source>
        <dbReference type="PROSITE" id="PS51550"/>
    </source>
</evidence>
<dbReference type="PROSITE" id="PS00109">
    <property type="entry name" value="PROTEIN_KINASE_TYR"/>
    <property type="match status" value="1"/>
</dbReference>
<dbReference type="InterPro" id="IPR008979">
    <property type="entry name" value="Galactose-bd-like_sf"/>
</dbReference>
<evidence type="ECO:0000313" key="24">
    <source>
        <dbReference type="EnsemblMetazoa" id="MDOA013486-PB"/>
    </source>
</evidence>
<dbReference type="InterPro" id="IPR027936">
    <property type="entry name" value="Eph_TM"/>
</dbReference>
<evidence type="ECO:0000256" key="4">
    <source>
        <dbReference type="ARBA" id="ARBA00022553"/>
    </source>
</evidence>
<dbReference type="Gene3D" id="2.60.120.260">
    <property type="entry name" value="Galactose-binding domain-like"/>
    <property type="match status" value="1"/>
</dbReference>
<dbReference type="Pfam" id="PF25599">
    <property type="entry name" value="Ephrin_CRD"/>
    <property type="match status" value="1"/>
</dbReference>
<evidence type="ECO:0000256" key="11">
    <source>
        <dbReference type="ARBA" id="ARBA00022840"/>
    </source>
</evidence>
<feature type="transmembrane region" description="Helical" evidence="19">
    <location>
        <begin position="996"/>
        <end position="1019"/>
    </location>
</feature>
<evidence type="ECO:0000256" key="17">
    <source>
        <dbReference type="PROSITE-ProRule" id="PRU10141"/>
    </source>
</evidence>
<dbReference type="VEuPathDB" id="VectorBase:MDOMA2_008687"/>
<feature type="compositionally biased region" description="Polar residues" evidence="18">
    <location>
        <begin position="847"/>
        <end position="861"/>
    </location>
</feature>
<dbReference type="VEuPathDB" id="VectorBase:MDOA013486"/>
<dbReference type="CDD" id="cd05033">
    <property type="entry name" value="PTKc_EphR"/>
    <property type="match status" value="1"/>
</dbReference>
<evidence type="ECO:0000256" key="14">
    <source>
        <dbReference type="ARBA" id="ARBA00023137"/>
    </source>
</evidence>
<dbReference type="PANTHER" id="PTHR46877">
    <property type="entry name" value="EPH RECEPTOR A5"/>
    <property type="match status" value="1"/>
</dbReference>
<dbReference type="InterPro" id="IPR003961">
    <property type="entry name" value="FN3_dom"/>
</dbReference>
<evidence type="ECO:0000313" key="25">
    <source>
        <dbReference type="Proteomes" id="UP001652621"/>
    </source>
</evidence>
<reference evidence="24" key="1">
    <citation type="submission" date="2020-05" db="UniProtKB">
        <authorList>
            <consortium name="EnsemblMetazoa"/>
        </authorList>
    </citation>
    <scope>IDENTIFICATION</scope>
    <source>
        <strain evidence="24">Aabys</strain>
    </source>
</reference>
<evidence type="ECO:0000256" key="13">
    <source>
        <dbReference type="ARBA" id="ARBA00023136"/>
    </source>
</evidence>
<dbReference type="GO" id="GO:0005886">
    <property type="term" value="C:plasma membrane"/>
    <property type="evidence" value="ECO:0007669"/>
    <property type="project" value="UniProtKB-SubCell"/>
</dbReference>
<dbReference type="InterPro" id="IPR001090">
    <property type="entry name" value="Ephrin_rcpt_lig-bd_dom"/>
</dbReference>
<dbReference type="Gene3D" id="1.10.150.50">
    <property type="entry name" value="Transcription Factor, Ets-1"/>
    <property type="match status" value="1"/>
</dbReference>
<dbReference type="eggNOG" id="KOG0196">
    <property type="taxonomic scope" value="Eukaryota"/>
</dbReference>